<name>A0AA86N804_9EUKA</name>
<gene>
    <name evidence="1" type="ORF">HINF_LOCUS2036</name>
    <name evidence="2" type="ORF">HINF_LOCUS71682</name>
</gene>
<reference evidence="2 3" key="2">
    <citation type="submission" date="2024-07" db="EMBL/GenBank/DDBJ databases">
        <authorList>
            <person name="Akdeniz Z."/>
        </authorList>
    </citation>
    <scope>NUCLEOTIDE SEQUENCE [LARGE SCALE GENOMIC DNA]</scope>
</reference>
<reference evidence="1" key="1">
    <citation type="submission" date="2023-06" db="EMBL/GenBank/DDBJ databases">
        <authorList>
            <person name="Kurt Z."/>
        </authorList>
    </citation>
    <scope>NUCLEOTIDE SEQUENCE</scope>
</reference>
<keyword evidence="3" id="KW-1185">Reference proteome</keyword>
<accession>A0AA86N804</accession>
<evidence type="ECO:0000313" key="1">
    <source>
        <dbReference type="EMBL" id="CAI9914391.1"/>
    </source>
</evidence>
<dbReference type="AlphaFoldDB" id="A0AA86N804"/>
<dbReference type="EMBL" id="CATOUU010000049">
    <property type="protein sequence ID" value="CAI9914391.1"/>
    <property type="molecule type" value="Genomic_DNA"/>
</dbReference>
<evidence type="ECO:0000313" key="3">
    <source>
        <dbReference type="Proteomes" id="UP001642409"/>
    </source>
</evidence>
<evidence type="ECO:0000313" key="2">
    <source>
        <dbReference type="EMBL" id="CAL6102469.1"/>
    </source>
</evidence>
<comment type="caution">
    <text evidence="1">The sequence shown here is derived from an EMBL/GenBank/DDBJ whole genome shotgun (WGS) entry which is preliminary data.</text>
</comment>
<organism evidence="1">
    <name type="scientific">Hexamita inflata</name>
    <dbReference type="NCBI Taxonomy" id="28002"/>
    <lineage>
        <taxon>Eukaryota</taxon>
        <taxon>Metamonada</taxon>
        <taxon>Diplomonadida</taxon>
        <taxon>Hexamitidae</taxon>
        <taxon>Hexamitinae</taxon>
        <taxon>Hexamita</taxon>
    </lineage>
</organism>
<dbReference type="Proteomes" id="UP001642409">
    <property type="component" value="Unassembled WGS sequence"/>
</dbReference>
<dbReference type="CDD" id="cd17039">
    <property type="entry name" value="Ubl_ubiquitin_like"/>
    <property type="match status" value="1"/>
</dbReference>
<dbReference type="SUPFAM" id="SSF54236">
    <property type="entry name" value="Ubiquitin-like"/>
    <property type="match status" value="1"/>
</dbReference>
<dbReference type="InterPro" id="IPR029071">
    <property type="entry name" value="Ubiquitin-like_domsf"/>
</dbReference>
<protein>
    <submittedName>
        <fullName evidence="1">Ubiquitin-like domain superfamily</fullName>
    </submittedName>
    <submittedName>
        <fullName evidence="2">Ubiquitin-like_domain superfamily</fullName>
    </submittedName>
</protein>
<proteinExistence type="predicted"/>
<sequence length="205" mass="24004">MQTILLKNTLNSQIIHFEVQSQQTVSDIITSLQSQFNKTVKLMYKSKLLQKDLKLEQLQIKEPILIFFSQKIPITDLKQETQEIIINKIYQKQHPLDAIVKKEVKVEHKGVDILKYATDADLDSLQFLVEKTDLHKILDTHPEEVNKFLPKDNREQYIIKSLNDFKKNQLQMNNLFEELGADIQPGLQLVSMLLKKKLEQQHSQK</sequence>
<dbReference type="EMBL" id="CAXDID020000555">
    <property type="protein sequence ID" value="CAL6102469.1"/>
    <property type="molecule type" value="Genomic_DNA"/>
</dbReference>